<dbReference type="Pfam" id="PF00085">
    <property type="entry name" value="Thioredoxin"/>
    <property type="match status" value="1"/>
</dbReference>
<dbReference type="AlphaFoldDB" id="A0A2M8PBU5"/>
<evidence type="ECO:0000259" key="2">
    <source>
        <dbReference type="Pfam" id="PF00085"/>
    </source>
</evidence>
<dbReference type="SUPFAM" id="SSF52833">
    <property type="entry name" value="Thioredoxin-like"/>
    <property type="match status" value="1"/>
</dbReference>
<comment type="caution">
    <text evidence="3">The sequence shown here is derived from an EMBL/GenBank/DDBJ whole genome shotgun (WGS) entry which is preliminary data.</text>
</comment>
<dbReference type="InterPro" id="IPR036249">
    <property type="entry name" value="Thioredoxin-like_sf"/>
</dbReference>
<feature type="domain" description="Thioredoxin" evidence="2">
    <location>
        <begin position="86"/>
        <end position="158"/>
    </location>
</feature>
<protein>
    <recommendedName>
        <fullName evidence="2">Thioredoxin domain-containing protein</fullName>
    </recommendedName>
</protein>
<dbReference type="EMBL" id="PGTM01000225">
    <property type="protein sequence ID" value="PJF35006.1"/>
    <property type="molecule type" value="Genomic_DNA"/>
</dbReference>
<feature type="transmembrane region" description="Helical" evidence="1">
    <location>
        <begin position="47"/>
        <end position="66"/>
    </location>
</feature>
<accession>A0A2M8PBU5</accession>
<evidence type="ECO:0000313" key="4">
    <source>
        <dbReference type="Proteomes" id="UP000229681"/>
    </source>
</evidence>
<proteinExistence type="predicted"/>
<dbReference type="Gene3D" id="3.40.30.10">
    <property type="entry name" value="Glutaredoxin"/>
    <property type="match status" value="1"/>
</dbReference>
<reference evidence="3 4" key="1">
    <citation type="submission" date="2017-11" db="EMBL/GenBank/DDBJ databases">
        <title>Evolution of Phototrophy in the Chloroflexi Phylum Driven by Horizontal Gene Transfer.</title>
        <authorList>
            <person name="Ward L.M."/>
            <person name="Hemp J."/>
            <person name="Shih P.M."/>
            <person name="Mcglynn S.E."/>
            <person name="Fischer W."/>
        </authorList>
    </citation>
    <scope>NUCLEOTIDE SEQUENCE [LARGE SCALE GENOMIC DNA]</scope>
    <source>
        <strain evidence="3">JP3_13</strain>
    </source>
</reference>
<dbReference type="CDD" id="cd02947">
    <property type="entry name" value="TRX_family"/>
    <property type="match status" value="1"/>
</dbReference>
<keyword evidence="1" id="KW-0812">Transmembrane</keyword>
<organism evidence="3 4">
    <name type="scientific">Candidatus Thermofonsia Clade 1 bacterium</name>
    <dbReference type="NCBI Taxonomy" id="2364210"/>
    <lineage>
        <taxon>Bacteria</taxon>
        <taxon>Bacillati</taxon>
        <taxon>Chloroflexota</taxon>
        <taxon>Candidatus Thermofontia</taxon>
        <taxon>Candidatus Thermofonsia Clade 1</taxon>
    </lineage>
</organism>
<dbReference type="Proteomes" id="UP000229681">
    <property type="component" value="Unassembled WGS sequence"/>
</dbReference>
<keyword evidence="1" id="KW-1133">Transmembrane helix</keyword>
<keyword evidence="1" id="KW-0472">Membrane</keyword>
<dbReference type="InterPro" id="IPR013766">
    <property type="entry name" value="Thioredoxin_domain"/>
</dbReference>
<gene>
    <name evidence="3" type="ORF">CUN49_12765</name>
</gene>
<feature type="transmembrane region" description="Helical" evidence="1">
    <location>
        <begin position="21"/>
        <end position="41"/>
    </location>
</feature>
<evidence type="ECO:0000313" key="3">
    <source>
        <dbReference type="EMBL" id="PJF35006.1"/>
    </source>
</evidence>
<sequence length="190" mass="21605">MATTQKSHITPWRVIFNRYGYVSMAAGIWAILTLLLIGLALRTALDMSLSLALSAMLAFAAFLIWWQFSPHLKRVTPPASSVQALFEEIRSAQKPVLISLESDYCAYCMTLGRRVHQLEHEENLRVIRLSVHTEPGKSLAEQFRATTTPTYLLMDNNGQLLQEWTIALPVERVRYDIRRHTATHQAVQAN</sequence>
<evidence type="ECO:0000256" key="1">
    <source>
        <dbReference type="SAM" id="Phobius"/>
    </source>
</evidence>
<name>A0A2M8PBU5_9CHLR</name>